<gene>
    <name evidence="2" type="ORF">EWH70_32605</name>
</gene>
<dbReference type="OrthoDB" id="290927at2"/>
<dbReference type="Gene3D" id="1.20.90.10">
    <property type="entry name" value="Phospholipase A2 domain"/>
    <property type="match status" value="1"/>
</dbReference>
<keyword evidence="1" id="KW-0732">Signal</keyword>
<dbReference type="GO" id="GO:0004623">
    <property type="term" value="F:phospholipase A2 activity"/>
    <property type="evidence" value="ECO:0007669"/>
    <property type="project" value="InterPro"/>
</dbReference>
<evidence type="ECO:0000313" key="2">
    <source>
        <dbReference type="EMBL" id="RZQ59856.1"/>
    </source>
</evidence>
<name>A0A4Q7J0F8_9PSEU</name>
<dbReference type="InterPro" id="IPR036444">
    <property type="entry name" value="PLipase_A2_dom_sf"/>
</dbReference>
<reference evidence="2 3" key="1">
    <citation type="submission" date="2019-02" db="EMBL/GenBank/DDBJ databases">
        <title>Draft genome sequence of Amycolatopsis sp. 8-3EHSu isolated from roots of Suaeda maritima.</title>
        <authorList>
            <person name="Duangmal K."/>
            <person name="Chantavorakit T."/>
        </authorList>
    </citation>
    <scope>NUCLEOTIDE SEQUENCE [LARGE SCALE GENOMIC DNA]</scope>
    <source>
        <strain evidence="2 3">8-3EHSu</strain>
    </source>
</reference>
<accession>A0A4Q7J0F8</accession>
<dbReference type="InterPro" id="IPR015141">
    <property type="entry name" value="PLipase_A2_prok/fun"/>
</dbReference>
<protein>
    <submittedName>
        <fullName evidence="2">Phospholipase</fullName>
    </submittedName>
</protein>
<dbReference type="GO" id="GO:0006644">
    <property type="term" value="P:phospholipid metabolic process"/>
    <property type="evidence" value="ECO:0007669"/>
    <property type="project" value="InterPro"/>
</dbReference>
<dbReference type="AlphaFoldDB" id="A0A4Q7J0F8"/>
<dbReference type="RefSeq" id="WP_130479421.1">
    <property type="nucleotide sequence ID" value="NZ_SFCC01000021.1"/>
</dbReference>
<evidence type="ECO:0000313" key="3">
    <source>
        <dbReference type="Proteomes" id="UP000292003"/>
    </source>
</evidence>
<feature type="signal peptide" evidence="1">
    <location>
        <begin position="1"/>
        <end position="39"/>
    </location>
</feature>
<organism evidence="2 3">
    <name type="scientific">Amycolatopsis suaedae</name>
    <dbReference type="NCBI Taxonomy" id="2510978"/>
    <lineage>
        <taxon>Bacteria</taxon>
        <taxon>Bacillati</taxon>
        <taxon>Actinomycetota</taxon>
        <taxon>Actinomycetes</taxon>
        <taxon>Pseudonocardiales</taxon>
        <taxon>Pseudonocardiaceae</taxon>
        <taxon>Amycolatopsis</taxon>
    </lineage>
</organism>
<sequence length="151" mass="16972">MSTSTLPATRTRRTGLLRRIAVTAAVAGGLMFGAGTANAIDVRAVTDDYLFKKSLSGFVSVRGTYPSQLDWSTDACSWSPDKPLGYDFTRACWRHDFGYRNYKKQSRFTEANRKKIDDKFYADMKSVCAGRWQCDAAAWTYYQAVRKFGAS</sequence>
<dbReference type="Pfam" id="PF09056">
    <property type="entry name" value="Phospholip_A2_3"/>
    <property type="match status" value="1"/>
</dbReference>
<evidence type="ECO:0000256" key="1">
    <source>
        <dbReference type="SAM" id="SignalP"/>
    </source>
</evidence>
<dbReference type="GO" id="GO:0050482">
    <property type="term" value="P:arachidonate secretion"/>
    <property type="evidence" value="ECO:0007669"/>
    <property type="project" value="InterPro"/>
</dbReference>
<feature type="chain" id="PRO_5020551670" evidence="1">
    <location>
        <begin position="40"/>
        <end position="151"/>
    </location>
</feature>
<dbReference type="EMBL" id="SFCC01000021">
    <property type="protein sequence ID" value="RZQ59856.1"/>
    <property type="molecule type" value="Genomic_DNA"/>
</dbReference>
<dbReference type="SUPFAM" id="SSF48619">
    <property type="entry name" value="Phospholipase A2, PLA2"/>
    <property type="match status" value="1"/>
</dbReference>
<comment type="caution">
    <text evidence="2">The sequence shown here is derived from an EMBL/GenBank/DDBJ whole genome shotgun (WGS) entry which is preliminary data.</text>
</comment>
<keyword evidence="3" id="KW-1185">Reference proteome</keyword>
<proteinExistence type="predicted"/>
<dbReference type="Proteomes" id="UP000292003">
    <property type="component" value="Unassembled WGS sequence"/>
</dbReference>